<feature type="domain" description="Protein kinase" evidence="7">
    <location>
        <begin position="18"/>
        <end position="266"/>
    </location>
</feature>
<dbReference type="InterPro" id="IPR011009">
    <property type="entry name" value="Kinase-like_dom_sf"/>
</dbReference>
<name>A0A438MNE4_9ACTN</name>
<evidence type="ECO:0000256" key="4">
    <source>
        <dbReference type="ARBA" id="ARBA00022840"/>
    </source>
</evidence>
<feature type="compositionally biased region" description="Gly residues" evidence="5">
    <location>
        <begin position="333"/>
        <end position="347"/>
    </location>
</feature>
<keyword evidence="9" id="KW-1185">Reference proteome</keyword>
<dbReference type="PANTHER" id="PTHR43289">
    <property type="entry name" value="MITOGEN-ACTIVATED PROTEIN KINASE KINASE KINASE 20-RELATED"/>
    <property type="match status" value="1"/>
</dbReference>
<dbReference type="CDD" id="cd14014">
    <property type="entry name" value="STKc_PknB_like"/>
    <property type="match status" value="1"/>
</dbReference>
<dbReference type="PROSITE" id="PS00108">
    <property type="entry name" value="PROTEIN_KINASE_ST"/>
    <property type="match status" value="1"/>
</dbReference>
<reference evidence="8 9" key="1">
    <citation type="submission" date="2019-01" db="EMBL/GenBank/DDBJ databases">
        <title>Sequencing the genomes of 1000 actinobacteria strains.</title>
        <authorList>
            <person name="Klenk H.-P."/>
        </authorList>
    </citation>
    <scope>NUCLEOTIDE SEQUENCE [LARGE SCALE GENOMIC DNA]</scope>
    <source>
        <strain evidence="8 9">DSM 43925</strain>
    </source>
</reference>
<dbReference type="EMBL" id="SAUN01000001">
    <property type="protein sequence ID" value="RVX47258.1"/>
    <property type="molecule type" value="Genomic_DNA"/>
</dbReference>
<keyword evidence="2" id="KW-0547">Nucleotide-binding</keyword>
<dbReference type="InterPro" id="IPR008271">
    <property type="entry name" value="Ser/Thr_kinase_AS"/>
</dbReference>
<dbReference type="GO" id="GO:0004674">
    <property type="term" value="F:protein serine/threonine kinase activity"/>
    <property type="evidence" value="ECO:0007669"/>
    <property type="project" value="UniProtKB-KW"/>
</dbReference>
<dbReference type="PROSITE" id="PS50011">
    <property type="entry name" value="PROTEIN_KINASE_DOM"/>
    <property type="match status" value="1"/>
</dbReference>
<keyword evidence="1" id="KW-0808">Transferase</keyword>
<dbReference type="RefSeq" id="WP_127939718.1">
    <property type="nucleotide sequence ID" value="NZ_SAUN01000001.1"/>
</dbReference>
<protein>
    <submittedName>
        <fullName evidence="8">Serine/threonine protein kinase</fullName>
    </submittedName>
</protein>
<dbReference type="Gene3D" id="3.40.190.10">
    <property type="entry name" value="Periplasmic binding protein-like II"/>
    <property type="match status" value="2"/>
</dbReference>
<dbReference type="Pfam" id="PF00069">
    <property type="entry name" value="Pkinase"/>
    <property type="match status" value="1"/>
</dbReference>
<dbReference type="PANTHER" id="PTHR43289:SF34">
    <property type="entry name" value="SERINE_THREONINE-PROTEIN KINASE YBDM-RELATED"/>
    <property type="match status" value="1"/>
</dbReference>
<dbReference type="SMART" id="SM00062">
    <property type="entry name" value="PBPb"/>
    <property type="match status" value="1"/>
</dbReference>
<comment type="caution">
    <text evidence="8">The sequence shown here is derived from an EMBL/GenBank/DDBJ whole genome shotgun (WGS) entry which is preliminary data.</text>
</comment>
<dbReference type="InterPro" id="IPR000719">
    <property type="entry name" value="Prot_kinase_dom"/>
</dbReference>
<keyword evidence="4" id="KW-0067">ATP-binding</keyword>
<dbReference type="SUPFAM" id="SSF56112">
    <property type="entry name" value="Protein kinase-like (PK-like)"/>
    <property type="match status" value="1"/>
</dbReference>
<keyword evidence="8" id="KW-0723">Serine/threonine-protein kinase</keyword>
<evidence type="ECO:0000256" key="3">
    <source>
        <dbReference type="ARBA" id="ARBA00022777"/>
    </source>
</evidence>
<evidence type="ECO:0000256" key="6">
    <source>
        <dbReference type="SAM" id="Phobius"/>
    </source>
</evidence>
<evidence type="ECO:0000259" key="7">
    <source>
        <dbReference type="PROSITE" id="PS50011"/>
    </source>
</evidence>
<dbReference type="InterPro" id="IPR001638">
    <property type="entry name" value="Solute-binding_3/MltF_N"/>
</dbReference>
<dbReference type="AlphaFoldDB" id="A0A438MNE4"/>
<evidence type="ECO:0000256" key="2">
    <source>
        <dbReference type="ARBA" id="ARBA00022741"/>
    </source>
</evidence>
<feature type="transmembrane region" description="Helical" evidence="6">
    <location>
        <begin position="388"/>
        <end position="411"/>
    </location>
</feature>
<evidence type="ECO:0000313" key="9">
    <source>
        <dbReference type="Proteomes" id="UP000284824"/>
    </source>
</evidence>
<accession>A0A438MNE4</accession>
<feature type="compositionally biased region" description="Polar residues" evidence="5">
    <location>
        <begin position="305"/>
        <end position="322"/>
    </location>
</feature>
<gene>
    <name evidence="8" type="ORF">EDD27_10181</name>
</gene>
<evidence type="ECO:0000256" key="5">
    <source>
        <dbReference type="SAM" id="MobiDB-lite"/>
    </source>
</evidence>
<dbReference type="Gene3D" id="1.10.510.10">
    <property type="entry name" value="Transferase(Phosphotransferase) domain 1"/>
    <property type="match status" value="1"/>
</dbReference>
<dbReference type="SUPFAM" id="SSF53850">
    <property type="entry name" value="Periplasmic binding protein-like II"/>
    <property type="match status" value="1"/>
</dbReference>
<dbReference type="Gene3D" id="3.30.200.20">
    <property type="entry name" value="Phosphorylase Kinase, domain 1"/>
    <property type="match status" value="1"/>
</dbReference>
<feature type="region of interest" description="Disordered" evidence="5">
    <location>
        <begin position="299"/>
        <end position="380"/>
    </location>
</feature>
<keyword evidence="6" id="KW-0472">Membrane</keyword>
<proteinExistence type="predicted"/>
<dbReference type="GO" id="GO:0005524">
    <property type="term" value="F:ATP binding"/>
    <property type="evidence" value="ECO:0007669"/>
    <property type="project" value="UniProtKB-KW"/>
</dbReference>
<keyword evidence="6" id="KW-1133">Transmembrane helix</keyword>
<evidence type="ECO:0000313" key="8">
    <source>
        <dbReference type="EMBL" id="RVX47258.1"/>
    </source>
</evidence>
<sequence length="674" mass="70766">MPQISPLMAGDPTHLGSFRLSGRVGEGGQGIVYLGVNEAGERAAIKLLHVKFSGDTIARSRFARELKAAQRVASFCTARVIEADLDGDTPYIASEYIDGRSLREIVETDGPITGTALDRLAIGTATALTAIHHAHIVHRDFKPDNVLIAADGPRVVDFGIARIIDSTGTITSRAIGTPAYMAPEQIAGDDIGPYTDVFSWGATIAFAATGKAVFDGKSIATVLNRILNHEVDVGMMPEPLRSVVSSALAKAAAERPSADQILLRLLGQSTAVGASTAVLTRGVQVASDDTTPFMRVSAGSITDKPVQQGSTSLVPSQSSPTAHQEGAVTGQGAAPGQGAVTGQGETGQGAVRVMPGESGGVAGPSDAGRAPYPMTEPSGPVRRRRAKLWVAFGTALALVAAAAMALAVNGWPALLFQERTPEPTETTEPARSFASVADKVAQTGKIVIGVKGDLPGIGLQNGDDFQGFDIEIARRIAQGLGATDTQFVRVSRDDRPLGLAEGRVDLVVATFAVDKGPTEFAGPYYVAHRDVLVRAGSGIDSIEDLEDKRICAPNSPIVGEVQDRVKVKPVPAGDMAICMDMLRSSKIDAVPGEDLILAGFANRENHRYKILGAKLSTERYAVGIRNGDAKTCKAVNGIIADLYSRGTLKQLIAKYFGKVDFKPELEQPAMETCG</sequence>
<keyword evidence="3 8" id="KW-0418">Kinase</keyword>
<dbReference type="Proteomes" id="UP000284824">
    <property type="component" value="Unassembled WGS sequence"/>
</dbReference>
<keyword evidence="6" id="KW-0812">Transmembrane</keyword>
<evidence type="ECO:0000256" key="1">
    <source>
        <dbReference type="ARBA" id="ARBA00022679"/>
    </source>
</evidence>
<organism evidence="8 9">
    <name type="scientific">Nonomuraea polychroma</name>
    <dbReference type="NCBI Taxonomy" id="46176"/>
    <lineage>
        <taxon>Bacteria</taxon>
        <taxon>Bacillati</taxon>
        <taxon>Actinomycetota</taxon>
        <taxon>Actinomycetes</taxon>
        <taxon>Streptosporangiales</taxon>
        <taxon>Streptosporangiaceae</taxon>
        <taxon>Nonomuraea</taxon>
    </lineage>
</organism>
<dbReference type="OrthoDB" id="3915799at2"/>
<dbReference type="Pfam" id="PF00497">
    <property type="entry name" value="SBP_bac_3"/>
    <property type="match status" value="1"/>
</dbReference>